<proteinExistence type="predicted"/>
<evidence type="ECO:0000313" key="2">
    <source>
        <dbReference type="EMBL" id="KAF9549960.1"/>
    </source>
</evidence>
<reference evidence="2" key="1">
    <citation type="journal article" date="2020" name="Fungal Divers.">
        <title>Resolving the Mortierellaceae phylogeny through synthesis of multi-gene phylogenetics and phylogenomics.</title>
        <authorList>
            <person name="Vandepol N."/>
            <person name="Liber J."/>
            <person name="Desiro A."/>
            <person name="Na H."/>
            <person name="Kennedy M."/>
            <person name="Barry K."/>
            <person name="Grigoriev I.V."/>
            <person name="Miller A.N."/>
            <person name="O'Donnell K."/>
            <person name="Stajich J.E."/>
            <person name="Bonito G."/>
        </authorList>
    </citation>
    <scope>NUCLEOTIDE SEQUENCE</scope>
    <source>
        <strain evidence="2">NRRL 2591</strain>
    </source>
</reference>
<dbReference type="AlphaFoldDB" id="A0A9P6K7J2"/>
<accession>A0A9P6K7J2</accession>
<organism evidence="2 3">
    <name type="scientific">Mortierella hygrophila</name>
    <dbReference type="NCBI Taxonomy" id="979708"/>
    <lineage>
        <taxon>Eukaryota</taxon>
        <taxon>Fungi</taxon>
        <taxon>Fungi incertae sedis</taxon>
        <taxon>Mucoromycota</taxon>
        <taxon>Mortierellomycotina</taxon>
        <taxon>Mortierellomycetes</taxon>
        <taxon>Mortierellales</taxon>
        <taxon>Mortierellaceae</taxon>
        <taxon>Mortierella</taxon>
    </lineage>
</organism>
<gene>
    <name evidence="2" type="ORF">EC957_002020</name>
</gene>
<dbReference type="Proteomes" id="UP000723463">
    <property type="component" value="Unassembled WGS sequence"/>
</dbReference>
<sequence length="81" mass="8884">MSKKSVESADTDGSDPDTVKKPAKKRVQRYREPNGSTVQESLETYHVGRIVHGVPEGIDAFIAGTSLSLECNLEYINGVEF</sequence>
<name>A0A9P6K7J2_9FUNG</name>
<evidence type="ECO:0000313" key="3">
    <source>
        <dbReference type="Proteomes" id="UP000723463"/>
    </source>
</evidence>
<comment type="caution">
    <text evidence="2">The sequence shown here is derived from an EMBL/GenBank/DDBJ whole genome shotgun (WGS) entry which is preliminary data.</text>
</comment>
<feature type="region of interest" description="Disordered" evidence="1">
    <location>
        <begin position="1"/>
        <end position="39"/>
    </location>
</feature>
<dbReference type="EMBL" id="JAAAXW010000014">
    <property type="protein sequence ID" value="KAF9549960.1"/>
    <property type="molecule type" value="Genomic_DNA"/>
</dbReference>
<evidence type="ECO:0000256" key="1">
    <source>
        <dbReference type="SAM" id="MobiDB-lite"/>
    </source>
</evidence>
<protein>
    <submittedName>
        <fullName evidence="2">Uncharacterized protein</fullName>
    </submittedName>
</protein>
<keyword evidence="3" id="KW-1185">Reference proteome</keyword>